<evidence type="ECO:0000256" key="1">
    <source>
        <dbReference type="SAM" id="MobiDB-lite"/>
    </source>
</evidence>
<organism evidence="2 3">
    <name type="scientific">Helicobacter trogontum</name>
    <dbReference type="NCBI Taxonomy" id="50960"/>
    <lineage>
        <taxon>Bacteria</taxon>
        <taxon>Pseudomonadati</taxon>
        <taxon>Campylobacterota</taxon>
        <taxon>Epsilonproteobacteria</taxon>
        <taxon>Campylobacterales</taxon>
        <taxon>Helicobacteraceae</taxon>
        <taxon>Helicobacter</taxon>
    </lineage>
</organism>
<comment type="caution">
    <text evidence="2">The sequence shown here is derived from an EMBL/GenBank/DDBJ whole genome shotgun (WGS) entry which is preliminary data.</text>
</comment>
<dbReference type="InterPro" id="IPR029044">
    <property type="entry name" value="Nucleotide-diphossugar_trans"/>
</dbReference>
<evidence type="ECO:0000313" key="3">
    <source>
        <dbReference type="Proteomes" id="UP001562457"/>
    </source>
</evidence>
<dbReference type="Proteomes" id="UP001562457">
    <property type="component" value="Unassembled WGS sequence"/>
</dbReference>
<evidence type="ECO:0008006" key="4">
    <source>
        <dbReference type="Google" id="ProtNLM"/>
    </source>
</evidence>
<dbReference type="SUPFAM" id="SSF53448">
    <property type="entry name" value="Nucleotide-diphospho-sugar transferases"/>
    <property type="match status" value="1"/>
</dbReference>
<feature type="region of interest" description="Disordered" evidence="1">
    <location>
        <begin position="89"/>
        <end position="142"/>
    </location>
</feature>
<gene>
    <name evidence="2" type="ORF">NHP164001_07760</name>
</gene>
<keyword evidence="3" id="KW-1185">Reference proteome</keyword>
<dbReference type="RefSeq" id="WP_369607282.1">
    <property type="nucleotide sequence ID" value="NZ_BAAFHN010000013.1"/>
</dbReference>
<dbReference type="EMBL" id="BAAFHN010000013">
    <property type="protein sequence ID" value="GAB0172760.1"/>
    <property type="molecule type" value="Genomic_DNA"/>
</dbReference>
<accession>A0ABQ0D335</accession>
<sequence length="400" mass="46266">MKVIIKRALRILLGEKRATHLFFMTRRGIRNLEITKFIIKIAYGKYIGGGGQTPCKNQNPQQPQHDNQTQYDKKLHKINYNILHNRQKRADSPIINHSSTNPLDDNLNNEPNNKQTSSKDMSILKNDKPIKTKPNTTKSNPLNHPPLVVSITSFPARISYLHHTLFSIFHQNYKHFKVAVFLSEEEFPTHNLPYILRIFAKLDLITIHFVQENLRAYKKLLYTIDLYPQHLIITIDDDQMYDPSLISLLLTSYKKYPNCIHANMVYDDLIADMLNIPFSKYQPIIKEDCPHLALAGIGVSGILYPPKSFPNEFFNTENIRSLCPYGDDLWFFIMSVLNGVEKVLIKDSLGHPKESSVATIETPNLWEINYTQKRNYDQLEALFKAYPQAKEKLLESLSPN</sequence>
<feature type="compositionally biased region" description="Low complexity" evidence="1">
    <location>
        <begin position="101"/>
        <end position="113"/>
    </location>
</feature>
<protein>
    <recommendedName>
        <fullName evidence="4">Glycosyltransferase family 2 protein</fullName>
    </recommendedName>
</protein>
<feature type="compositionally biased region" description="Polar residues" evidence="1">
    <location>
        <begin position="133"/>
        <end position="142"/>
    </location>
</feature>
<name>A0ABQ0D335_9HELI</name>
<evidence type="ECO:0000313" key="2">
    <source>
        <dbReference type="EMBL" id="GAB0172760.1"/>
    </source>
</evidence>
<reference evidence="2 3" key="1">
    <citation type="submission" date="2024-06" db="EMBL/GenBank/DDBJ databases">
        <title>Draft genome sequence of Helicobacter trogontum NHP16-4001.</title>
        <authorList>
            <person name="Rimbara E."/>
            <person name="Suzuki M."/>
        </authorList>
    </citation>
    <scope>NUCLEOTIDE SEQUENCE [LARGE SCALE GENOMIC DNA]</scope>
    <source>
        <strain evidence="2 3">NHP16-4001</strain>
    </source>
</reference>
<proteinExistence type="predicted"/>